<dbReference type="EC" id="2.7.13.3" evidence="2"/>
<keyword evidence="9" id="KW-0175">Coiled coil</keyword>
<dbReference type="Gene3D" id="1.20.5.1930">
    <property type="match status" value="1"/>
</dbReference>
<dbReference type="PANTHER" id="PTHR24421:SF10">
    <property type="entry name" value="NITRATE_NITRITE SENSOR PROTEIN NARQ"/>
    <property type="match status" value="1"/>
</dbReference>
<keyword evidence="10" id="KW-0472">Membrane</keyword>
<feature type="domain" description="Signal transduction histidine kinase subgroup 3 dimerisation and phosphoacceptor" evidence="11">
    <location>
        <begin position="176"/>
        <end position="239"/>
    </location>
</feature>
<comment type="catalytic activity">
    <reaction evidence="1">
        <text>ATP + protein L-histidine = ADP + protein N-phospho-L-histidine.</text>
        <dbReference type="EC" id="2.7.13.3"/>
    </reaction>
</comment>
<evidence type="ECO:0000256" key="2">
    <source>
        <dbReference type="ARBA" id="ARBA00012438"/>
    </source>
</evidence>
<feature type="transmembrane region" description="Helical" evidence="10">
    <location>
        <begin position="123"/>
        <end position="144"/>
    </location>
</feature>
<feature type="transmembrane region" description="Helical" evidence="10">
    <location>
        <begin position="97"/>
        <end position="117"/>
    </location>
</feature>
<comment type="caution">
    <text evidence="12">The sequence shown here is derived from an EMBL/GenBank/DDBJ whole genome shotgun (WGS) entry which is preliminary data.</text>
</comment>
<dbReference type="InterPro" id="IPR011712">
    <property type="entry name" value="Sig_transdc_His_kin_sub3_dim/P"/>
</dbReference>
<evidence type="ECO:0000256" key="7">
    <source>
        <dbReference type="ARBA" id="ARBA00022840"/>
    </source>
</evidence>
<dbReference type="PANTHER" id="PTHR24421">
    <property type="entry name" value="NITRATE/NITRITE SENSOR PROTEIN NARX-RELATED"/>
    <property type="match status" value="1"/>
</dbReference>
<evidence type="ECO:0000256" key="3">
    <source>
        <dbReference type="ARBA" id="ARBA00022553"/>
    </source>
</evidence>
<keyword evidence="4" id="KW-0808">Transferase</keyword>
<evidence type="ECO:0000259" key="11">
    <source>
        <dbReference type="Pfam" id="PF07730"/>
    </source>
</evidence>
<protein>
    <recommendedName>
        <fullName evidence="2">histidine kinase</fullName>
        <ecNumber evidence="2">2.7.13.3</ecNumber>
    </recommendedName>
</protein>
<keyword evidence="5" id="KW-0547">Nucleotide-binding</keyword>
<evidence type="ECO:0000256" key="4">
    <source>
        <dbReference type="ARBA" id="ARBA00022679"/>
    </source>
</evidence>
<dbReference type="AlphaFoldDB" id="A0A9Q2W2P0"/>
<dbReference type="EMBL" id="JAHEWX010000004">
    <property type="protein sequence ID" value="MBT1541160.1"/>
    <property type="molecule type" value="Genomic_DNA"/>
</dbReference>
<keyword evidence="8" id="KW-0902">Two-component regulatory system</keyword>
<proteinExistence type="predicted"/>
<keyword evidence="3" id="KW-0597">Phosphoprotein</keyword>
<evidence type="ECO:0000256" key="9">
    <source>
        <dbReference type="SAM" id="Coils"/>
    </source>
</evidence>
<sequence length="380" mass="40195">MSHREVDRNGTRLPSWLRWGSEVAVTLAAIVDAASGSGQLNGLEVGVSVVAILAMPLRHRWPLVAFALVLPGLYFAESGIAAIVVLYAVAAAGRRSWVVAACVVFVFAGFQPISSITPLSRDTLITVVYGVLFAVGPAALGMLVTARRALRAQMHELRRAHDNEQHQRVQEALELERAALAREMHDVVSNHVSLIAVQAGALQVASPDAAARETARTIRQLSASTLDELRTMLGVLRSSTATGRPDLGAPRTAATADDFAALVSASGITATTRLDLPLETPPAVRRALYRGLQESLTNVRKHAAPGPVDISVDTLEDAVVLVVRNAVAAHGAQPAGPLPSGQYGLLGLAERAELLGGFCTSGLTESGDFEVRMVLPRVRT</sequence>
<dbReference type="RefSeq" id="WP_214519053.1">
    <property type="nucleotide sequence ID" value="NZ_JAHEWX010000004.1"/>
</dbReference>
<keyword evidence="10" id="KW-0812">Transmembrane</keyword>
<organism evidence="12 13">
    <name type="scientific">Curtobacterium flaccumfaciens pv. flaccumfaciens</name>
    <dbReference type="NCBI Taxonomy" id="138532"/>
    <lineage>
        <taxon>Bacteria</taxon>
        <taxon>Bacillati</taxon>
        <taxon>Actinomycetota</taxon>
        <taxon>Actinomycetes</taxon>
        <taxon>Micrococcales</taxon>
        <taxon>Microbacteriaceae</taxon>
        <taxon>Curtobacterium</taxon>
    </lineage>
</organism>
<feature type="coiled-coil region" evidence="9">
    <location>
        <begin position="147"/>
        <end position="183"/>
    </location>
</feature>
<keyword evidence="6 12" id="KW-0418">Kinase</keyword>
<feature type="transmembrane region" description="Helical" evidence="10">
    <location>
        <begin position="63"/>
        <end position="90"/>
    </location>
</feature>
<dbReference type="SUPFAM" id="SSF55874">
    <property type="entry name" value="ATPase domain of HSP90 chaperone/DNA topoisomerase II/histidine kinase"/>
    <property type="match status" value="1"/>
</dbReference>
<gene>
    <name evidence="12" type="ORF">KK103_05245</name>
</gene>
<dbReference type="InterPro" id="IPR036890">
    <property type="entry name" value="HATPase_C_sf"/>
</dbReference>
<accession>A0A9Q2W2P0</accession>
<dbReference type="GO" id="GO:0016020">
    <property type="term" value="C:membrane"/>
    <property type="evidence" value="ECO:0007669"/>
    <property type="project" value="InterPro"/>
</dbReference>
<keyword evidence="10" id="KW-1133">Transmembrane helix</keyword>
<evidence type="ECO:0000256" key="8">
    <source>
        <dbReference type="ARBA" id="ARBA00023012"/>
    </source>
</evidence>
<dbReference type="GO" id="GO:0046983">
    <property type="term" value="F:protein dimerization activity"/>
    <property type="evidence" value="ECO:0007669"/>
    <property type="project" value="InterPro"/>
</dbReference>
<dbReference type="InterPro" id="IPR050482">
    <property type="entry name" value="Sensor_HK_TwoCompSys"/>
</dbReference>
<evidence type="ECO:0000256" key="10">
    <source>
        <dbReference type="SAM" id="Phobius"/>
    </source>
</evidence>
<dbReference type="GO" id="GO:0000155">
    <property type="term" value="F:phosphorelay sensor kinase activity"/>
    <property type="evidence" value="ECO:0007669"/>
    <property type="project" value="InterPro"/>
</dbReference>
<evidence type="ECO:0000256" key="6">
    <source>
        <dbReference type="ARBA" id="ARBA00022777"/>
    </source>
</evidence>
<evidence type="ECO:0000313" key="13">
    <source>
        <dbReference type="Proteomes" id="UP000709437"/>
    </source>
</evidence>
<dbReference type="Proteomes" id="UP000709437">
    <property type="component" value="Unassembled WGS sequence"/>
</dbReference>
<dbReference type="CDD" id="cd16917">
    <property type="entry name" value="HATPase_UhpB-NarQ-NarX-like"/>
    <property type="match status" value="1"/>
</dbReference>
<dbReference type="Pfam" id="PF07730">
    <property type="entry name" value="HisKA_3"/>
    <property type="match status" value="1"/>
</dbReference>
<evidence type="ECO:0000313" key="12">
    <source>
        <dbReference type="EMBL" id="MBT1541160.1"/>
    </source>
</evidence>
<dbReference type="Gene3D" id="3.30.565.10">
    <property type="entry name" value="Histidine kinase-like ATPase, C-terminal domain"/>
    <property type="match status" value="1"/>
</dbReference>
<keyword evidence="7" id="KW-0067">ATP-binding</keyword>
<name>A0A9Q2W2P0_9MICO</name>
<reference evidence="12" key="1">
    <citation type="submission" date="2021-05" db="EMBL/GenBank/DDBJ databases">
        <title>Whole genome sequence of Curtobacterium flaccumfaciens pv. flaccumfaciens strain CFBP 3417.</title>
        <authorList>
            <person name="Osdaghi E."/>
            <person name="Taghouti G."/>
            <person name="Portier P."/>
            <person name="Fazliarab A."/>
            <person name="Taghavi S.M."/>
            <person name="Briand M."/>
            <person name="Le-Saux M."/>
            <person name="Jacques M.-A."/>
        </authorList>
    </citation>
    <scope>NUCLEOTIDE SEQUENCE</scope>
    <source>
        <strain evidence="12">CFBP 3417</strain>
    </source>
</reference>
<evidence type="ECO:0000256" key="1">
    <source>
        <dbReference type="ARBA" id="ARBA00000085"/>
    </source>
</evidence>
<evidence type="ECO:0000256" key="5">
    <source>
        <dbReference type="ARBA" id="ARBA00022741"/>
    </source>
</evidence>
<dbReference type="GO" id="GO:0005524">
    <property type="term" value="F:ATP binding"/>
    <property type="evidence" value="ECO:0007669"/>
    <property type="project" value="UniProtKB-KW"/>
</dbReference>